<reference evidence="1 2" key="1">
    <citation type="submission" date="2011-06" db="EMBL/GenBank/DDBJ databases">
        <title>The Genome Sequence of Collinsella tanakaei YIT 12063.</title>
        <authorList>
            <consortium name="The Broad Institute Genome Sequencing Platform"/>
            <person name="Earl A."/>
            <person name="Ward D."/>
            <person name="Feldgarden M."/>
            <person name="Gevers D."/>
            <person name="Morotomi M."/>
            <person name="Young S.K."/>
            <person name="Zeng Q."/>
            <person name="Gargeya S."/>
            <person name="Fitzgerald M."/>
            <person name="Haas B."/>
            <person name="Abouelleil A."/>
            <person name="Alvarado L."/>
            <person name="Arachchi H.M."/>
            <person name="Berlin A."/>
            <person name="Brown A."/>
            <person name="Chapman S.B."/>
            <person name="Chen Z."/>
            <person name="Dunbar C."/>
            <person name="Freedman E."/>
            <person name="Gearin G."/>
            <person name="Gellesch M."/>
            <person name="Goldberg J."/>
            <person name="Griggs A."/>
            <person name="Gujja S."/>
            <person name="Heiman D."/>
            <person name="Howarth C."/>
            <person name="Larson L."/>
            <person name="Lui A."/>
            <person name="MacDonald P.J.P."/>
            <person name="Mehta T."/>
            <person name="Montmayeur A."/>
            <person name="Murphy C."/>
            <person name="Neiman D."/>
            <person name="Pearson M."/>
            <person name="Priest M."/>
            <person name="Roberts A."/>
            <person name="Saif S."/>
            <person name="Shea T."/>
            <person name="Shenoy N."/>
            <person name="Sisk P."/>
            <person name="Stolte C."/>
            <person name="Sykes S."/>
            <person name="Wortman J."/>
            <person name="Nusbaum C."/>
            <person name="Birren B."/>
        </authorList>
    </citation>
    <scope>NUCLEOTIDE SEQUENCE [LARGE SCALE GENOMIC DNA]</scope>
    <source>
        <strain evidence="1 2">YIT 12063</strain>
    </source>
</reference>
<dbReference type="AlphaFoldDB" id="G1WGI4"/>
<evidence type="ECO:0000313" key="2">
    <source>
        <dbReference type="Proteomes" id="UP000004830"/>
    </source>
</evidence>
<dbReference type="PATRIC" id="fig|742742.3.peg.425"/>
<dbReference type="HOGENOM" id="CLU_1924009_0_0_11"/>
<gene>
    <name evidence="1" type="ORF">HMPREF9452_00447</name>
</gene>
<dbReference type="STRING" id="742742.HMPREF9452_00447"/>
<keyword evidence="2" id="KW-1185">Reference proteome</keyword>
<sequence length="131" mass="14418">MMAMGLLGFMKAPAKVTGTPFHAADGYDTVESIERLGTELLDLAEREGADVTEARAALSSSKGCTRDVSFDGGQSHYAKRNKKDGWSVHIDVDDDRRRFAFSTGDRKHVTHVVATRDMALDYLKANGKRIK</sequence>
<comment type="caution">
    <text evidence="1">The sequence shown here is derived from an EMBL/GenBank/DDBJ whole genome shotgun (WGS) entry which is preliminary data.</text>
</comment>
<evidence type="ECO:0000313" key="1">
    <source>
        <dbReference type="EMBL" id="EGX67435.1"/>
    </source>
</evidence>
<protein>
    <submittedName>
        <fullName evidence="1">Uncharacterized protein</fullName>
    </submittedName>
</protein>
<dbReference type="Proteomes" id="UP000004830">
    <property type="component" value="Unassembled WGS sequence"/>
</dbReference>
<dbReference type="EMBL" id="ADLS01000006">
    <property type="protein sequence ID" value="EGX67435.1"/>
    <property type="molecule type" value="Genomic_DNA"/>
</dbReference>
<name>G1WGI4_9ACTN</name>
<accession>G1WGI4</accession>
<proteinExistence type="predicted"/>
<organism evidence="1 2">
    <name type="scientific">Collinsella tanakaei YIT 12063</name>
    <dbReference type="NCBI Taxonomy" id="742742"/>
    <lineage>
        <taxon>Bacteria</taxon>
        <taxon>Bacillati</taxon>
        <taxon>Actinomycetota</taxon>
        <taxon>Coriobacteriia</taxon>
        <taxon>Coriobacteriales</taxon>
        <taxon>Coriobacteriaceae</taxon>
        <taxon>Collinsella</taxon>
    </lineage>
</organism>